<dbReference type="SUPFAM" id="SSF52047">
    <property type="entry name" value="RNI-like"/>
    <property type="match status" value="1"/>
</dbReference>
<dbReference type="AlphaFoldDB" id="A0A9W9YVM0"/>
<proteinExistence type="predicted"/>
<protein>
    <submittedName>
        <fullName evidence="1">Antagonist of MEN (Mitotic Exit Network)</fullName>
    </submittedName>
</protein>
<sequence length="308" mass="34103">MASKELVFQRDATSEQIKESLQGNQGINKLVFKNCQTLSSDDFTSLVEHINPDVDTLSVHNCQSFNDESAAKISEHCTKLTNISFTGSCWGLSSVGISSFVKNCQSLKHVTVMSTESDDDDNDNESNNNDDDKSWILNDDIFLSFLERTDLVLEHFVLCGFENITSNGLKQFLDHVASNLKTLDLSELHAVTDEIIEGLGDICPNLEDACFSHCKVTDKGVTGFCSKCKTLQSVTFSGCQEISDDSIIALSANCTSLRKVQLGWCVKLTEKSLDALVTNCPNLTSVDMSQCAIRHLPFEYWIIGHFKN</sequence>
<dbReference type="SMART" id="SM00367">
    <property type="entry name" value="LRR_CC"/>
    <property type="match status" value="6"/>
</dbReference>
<dbReference type="GO" id="GO:0031146">
    <property type="term" value="P:SCF-dependent proteasomal ubiquitin-dependent protein catabolic process"/>
    <property type="evidence" value="ECO:0007669"/>
    <property type="project" value="TreeGrafter"/>
</dbReference>
<accession>A0A9W9YVM0</accession>
<organism evidence="1 2">
    <name type="scientific">Desmophyllum pertusum</name>
    <dbReference type="NCBI Taxonomy" id="174260"/>
    <lineage>
        <taxon>Eukaryota</taxon>
        <taxon>Metazoa</taxon>
        <taxon>Cnidaria</taxon>
        <taxon>Anthozoa</taxon>
        <taxon>Hexacorallia</taxon>
        <taxon>Scleractinia</taxon>
        <taxon>Caryophylliina</taxon>
        <taxon>Caryophylliidae</taxon>
        <taxon>Desmophyllum</taxon>
    </lineage>
</organism>
<dbReference type="OrthoDB" id="10257471at2759"/>
<dbReference type="GO" id="GO:0019005">
    <property type="term" value="C:SCF ubiquitin ligase complex"/>
    <property type="evidence" value="ECO:0007669"/>
    <property type="project" value="TreeGrafter"/>
</dbReference>
<dbReference type="Gene3D" id="3.80.10.10">
    <property type="entry name" value="Ribonuclease Inhibitor"/>
    <property type="match status" value="2"/>
</dbReference>
<keyword evidence="2" id="KW-1185">Reference proteome</keyword>
<dbReference type="EMBL" id="MU826869">
    <property type="protein sequence ID" value="KAJ7370278.1"/>
    <property type="molecule type" value="Genomic_DNA"/>
</dbReference>
<dbReference type="InterPro" id="IPR001611">
    <property type="entry name" value="Leu-rich_rpt"/>
</dbReference>
<evidence type="ECO:0000313" key="1">
    <source>
        <dbReference type="EMBL" id="KAJ7370278.1"/>
    </source>
</evidence>
<dbReference type="Pfam" id="PF13516">
    <property type="entry name" value="LRR_6"/>
    <property type="match status" value="1"/>
</dbReference>
<dbReference type="Proteomes" id="UP001163046">
    <property type="component" value="Unassembled WGS sequence"/>
</dbReference>
<evidence type="ECO:0000313" key="2">
    <source>
        <dbReference type="Proteomes" id="UP001163046"/>
    </source>
</evidence>
<dbReference type="PANTHER" id="PTHR13318">
    <property type="entry name" value="PARTNER OF PAIRED, ISOFORM B-RELATED"/>
    <property type="match status" value="1"/>
</dbReference>
<name>A0A9W9YVM0_9CNID</name>
<reference evidence="1" key="1">
    <citation type="submission" date="2023-01" db="EMBL/GenBank/DDBJ databases">
        <title>Genome assembly of the deep-sea coral Lophelia pertusa.</title>
        <authorList>
            <person name="Herrera S."/>
            <person name="Cordes E."/>
        </authorList>
    </citation>
    <scope>NUCLEOTIDE SEQUENCE</scope>
    <source>
        <strain evidence="1">USNM1676648</strain>
        <tissue evidence="1">Polyp</tissue>
    </source>
</reference>
<comment type="caution">
    <text evidence="1">The sequence shown here is derived from an EMBL/GenBank/DDBJ whole genome shotgun (WGS) entry which is preliminary data.</text>
</comment>
<dbReference type="InterPro" id="IPR006553">
    <property type="entry name" value="Leu-rich_rpt_Cys-con_subtyp"/>
</dbReference>
<gene>
    <name evidence="1" type="primary">AMN1_2</name>
    <name evidence="1" type="ORF">OS493_033358</name>
</gene>
<dbReference type="InterPro" id="IPR032675">
    <property type="entry name" value="LRR_dom_sf"/>
</dbReference>